<name>A0A927R8M3_9ACTN</name>
<evidence type="ECO:0000313" key="3">
    <source>
        <dbReference type="Proteomes" id="UP000649753"/>
    </source>
</evidence>
<dbReference type="EMBL" id="JADBEB010000001">
    <property type="protein sequence ID" value="MBE1488941.1"/>
    <property type="molecule type" value="Genomic_DNA"/>
</dbReference>
<proteinExistence type="predicted"/>
<organism evidence="2 3">
    <name type="scientific">Plantactinospora soyae</name>
    <dbReference type="NCBI Taxonomy" id="1544732"/>
    <lineage>
        <taxon>Bacteria</taxon>
        <taxon>Bacillati</taxon>
        <taxon>Actinomycetota</taxon>
        <taxon>Actinomycetes</taxon>
        <taxon>Micromonosporales</taxon>
        <taxon>Micromonosporaceae</taxon>
        <taxon>Plantactinospora</taxon>
    </lineage>
</organism>
<dbReference type="RefSeq" id="WP_192768497.1">
    <property type="nucleotide sequence ID" value="NZ_JADBEB010000001.1"/>
</dbReference>
<dbReference type="AlphaFoldDB" id="A0A927R8M3"/>
<evidence type="ECO:0000313" key="2">
    <source>
        <dbReference type="EMBL" id="MBE1488941.1"/>
    </source>
</evidence>
<comment type="caution">
    <text evidence="2">The sequence shown here is derived from an EMBL/GenBank/DDBJ whole genome shotgun (WGS) entry which is preliminary data.</text>
</comment>
<sequence length="195" mass="18113">MGGPDMGGPDMGGPDMGGPDMGGPDMGGPDMGGPDMGGTGPAPNGVVGGADVGGGVAPNGVVGGPPYGFGCGAPNGVVGGADVGGGVAPKGVVGGADVGGGVAPNGTPPNCGGTAPPPPGTIRTWTYASRGGPPGIVAGPMPGSRRTVPSLSPPGIRSGMLCPDHGRTTVRTISDPASLGSMSIIRSGLGAMVRV</sequence>
<dbReference type="Proteomes" id="UP000649753">
    <property type="component" value="Unassembled WGS sequence"/>
</dbReference>
<feature type="region of interest" description="Disordered" evidence="1">
    <location>
        <begin position="1"/>
        <end position="46"/>
    </location>
</feature>
<gene>
    <name evidence="2" type="ORF">H4W31_004579</name>
</gene>
<reference evidence="2" key="1">
    <citation type="submission" date="2020-10" db="EMBL/GenBank/DDBJ databases">
        <title>Sequencing the genomes of 1000 actinobacteria strains.</title>
        <authorList>
            <person name="Klenk H.-P."/>
        </authorList>
    </citation>
    <scope>NUCLEOTIDE SEQUENCE</scope>
    <source>
        <strain evidence="2">DSM 46832</strain>
    </source>
</reference>
<feature type="region of interest" description="Disordered" evidence="1">
    <location>
        <begin position="138"/>
        <end position="159"/>
    </location>
</feature>
<keyword evidence="3" id="KW-1185">Reference proteome</keyword>
<evidence type="ECO:0000256" key="1">
    <source>
        <dbReference type="SAM" id="MobiDB-lite"/>
    </source>
</evidence>
<accession>A0A927R8M3</accession>
<protein>
    <submittedName>
        <fullName evidence="2">Uncharacterized protein</fullName>
    </submittedName>
</protein>